<evidence type="ECO:0000313" key="2">
    <source>
        <dbReference type="EMBL" id="AOX04730.1"/>
    </source>
</evidence>
<gene>
    <name evidence="2" type="ORF">BJP34_35720</name>
</gene>
<sequence length="104" mass="12003">MNTQSKGFKINNPLGKNGYGTGTQVKSRGKNMTFKLLLSIQKKILQHLKDEGITVQQFCDRMVLLYQMFVMGEEITPEKLKKAGMSSKQWERLVKYILSRLKFS</sequence>
<geneLocation type="plasmid" evidence="2 3">
    <name>unnamed</name>
</geneLocation>
<accession>A0A1D8U4A5</accession>
<keyword evidence="2" id="KW-0614">Plasmid</keyword>
<dbReference type="AlphaFoldDB" id="A0A1D8U4A5"/>
<dbReference type="EMBL" id="CP017600">
    <property type="protein sequence ID" value="AOX04730.1"/>
    <property type="molecule type" value="Genomic_DNA"/>
</dbReference>
<reference evidence="3" key="1">
    <citation type="submission" date="2016-10" db="EMBL/GenBank/DDBJ databases">
        <title>Comparative genomics uncovers the prolific and rare metabolic potential of the cyanobacterial genus Moorea.</title>
        <authorList>
            <person name="Leao T."/>
            <person name="Castelao G."/>
            <person name="Korobeynikov A."/>
            <person name="Monroe E.A."/>
            <person name="Podell S."/>
            <person name="Glukhov E."/>
            <person name="Allen E."/>
            <person name="Gerwick W.H."/>
            <person name="Gerwick L."/>
        </authorList>
    </citation>
    <scope>NUCLEOTIDE SEQUENCE [LARGE SCALE GENOMIC DNA]</scope>
    <source>
        <strain evidence="3">PAL-8-15-08-1</strain>
        <plasmid evidence="3">unnamed</plasmid>
    </source>
</reference>
<proteinExistence type="predicted"/>
<name>A0A1D8U4A5_9CYAN</name>
<feature type="region of interest" description="Disordered" evidence="1">
    <location>
        <begin position="1"/>
        <end position="22"/>
    </location>
</feature>
<protein>
    <submittedName>
        <fullName evidence="2">Uncharacterized protein</fullName>
    </submittedName>
</protein>
<organism evidence="2 3">
    <name type="scientific">Moorena producens PAL-8-15-08-1</name>
    <dbReference type="NCBI Taxonomy" id="1458985"/>
    <lineage>
        <taxon>Bacteria</taxon>
        <taxon>Bacillati</taxon>
        <taxon>Cyanobacteriota</taxon>
        <taxon>Cyanophyceae</taxon>
        <taxon>Coleofasciculales</taxon>
        <taxon>Coleofasciculaceae</taxon>
        <taxon>Moorena</taxon>
    </lineage>
</organism>
<dbReference type="KEGG" id="mpro:BJP34_35720"/>
<dbReference type="Proteomes" id="UP000177870">
    <property type="component" value="Plasmid unnamed"/>
</dbReference>
<evidence type="ECO:0000313" key="3">
    <source>
        <dbReference type="Proteomes" id="UP000177870"/>
    </source>
</evidence>
<dbReference type="RefSeq" id="WP_070397076.1">
    <property type="nucleotide sequence ID" value="NZ_CP017600.1"/>
</dbReference>
<evidence type="ECO:0000256" key="1">
    <source>
        <dbReference type="SAM" id="MobiDB-lite"/>
    </source>
</evidence>